<reference evidence="1 2" key="1">
    <citation type="submission" date="2018-06" db="EMBL/GenBank/DDBJ databases">
        <title>Complete Genomes of Monosporascus.</title>
        <authorList>
            <person name="Robinson A.J."/>
            <person name="Natvig D.O."/>
        </authorList>
    </citation>
    <scope>NUCLEOTIDE SEQUENCE [LARGE SCALE GENOMIC DNA]</scope>
    <source>
        <strain evidence="1 2">CBS 110550</strain>
    </source>
</reference>
<accession>A0A4Q4SWA4</accession>
<dbReference type="Proteomes" id="UP000293360">
    <property type="component" value="Unassembled WGS sequence"/>
</dbReference>
<evidence type="ECO:0000313" key="2">
    <source>
        <dbReference type="Proteomes" id="UP000293360"/>
    </source>
</evidence>
<name>A0A4Q4SWA4_9PEZI</name>
<gene>
    <name evidence="1" type="ORF">DL764_008910</name>
</gene>
<protein>
    <submittedName>
        <fullName evidence="1">Uncharacterized protein</fullName>
    </submittedName>
</protein>
<organism evidence="1 2">
    <name type="scientific">Monosporascus ibericus</name>
    <dbReference type="NCBI Taxonomy" id="155417"/>
    <lineage>
        <taxon>Eukaryota</taxon>
        <taxon>Fungi</taxon>
        <taxon>Dikarya</taxon>
        <taxon>Ascomycota</taxon>
        <taxon>Pezizomycotina</taxon>
        <taxon>Sordariomycetes</taxon>
        <taxon>Xylariomycetidae</taxon>
        <taxon>Xylariales</taxon>
        <taxon>Xylariales incertae sedis</taxon>
        <taxon>Monosporascus</taxon>
    </lineage>
</organism>
<dbReference type="AlphaFoldDB" id="A0A4Q4SWA4"/>
<comment type="caution">
    <text evidence="1">The sequence shown here is derived from an EMBL/GenBank/DDBJ whole genome shotgun (WGS) entry which is preliminary data.</text>
</comment>
<proteinExistence type="predicted"/>
<sequence>MAPLLDLPDEILLKIISNLAAYHHPDSLDNVPFYRWVEALMERDEEALEQITWLRPVSTSCRRLYDVCIRALYSYIPMVGRLDLSSSDAPSMRLLQALGTDQSPLVHVRCLHIDVKSCSAPGFYKVFWLPNVRIISLGRFISREALEWDGHDRVGTSPVEVLRLIECGALEEAVAEVLSWPTALKELWYDIEQAYWDGHYWSGYCPGPEAYEFTCAAVERAMKSQASSLERLVLTRQRRPYQGLGHSFPINLSDFTRLRRLSIYHVFLVGRYSEDEQLLWKQLPRSLNELEVFFDDGGTDFLKGATLPSQQGWLLGLLENIKESKNTDSGTPESLLERIRIISMEWPSFWSPFADRPLDGSGEGEDNNGSERDFIYDITRGTSHPESTWKPQLRLMRSFIEAGVSFSIFLHQKRRYRYTLEGHQGFKHNWEDSWTGRYLDGKALSHYYGIGQNTVM</sequence>
<dbReference type="STRING" id="155417.A0A4Q4SWA4"/>
<dbReference type="OrthoDB" id="2522477at2759"/>
<keyword evidence="2" id="KW-1185">Reference proteome</keyword>
<dbReference type="EMBL" id="QJNU01000757">
    <property type="protein sequence ID" value="RYO87114.1"/>
    <property type="molecule type" value="Genomic_DNA"/>
</dbReference>
<evidence type="ECO:0000313" key="1">
    <source>
        <dbReference type="EMBL" id="RYO87114.1"/>
    </source>
</evidence>